<accession>A0A2G9GXB1</accession>
<reference evidence="2" key="1">
    <citation type="journal article" date="2018" name="Gigascience">
        <title>Genome assembly of the Pink Ipe (Handroanthus impetiginosus, Bignoniaceae), a highly valued, ecologically keystone Neotropical timber forest tree.</title>
        <authorList>
            <person name="Silva-Junior O.B."/>
            <person name="Grattapaglia D."/>
            <person name="Novaes E."/>
            <person name="Collevatti R.G."/>
        </authorList>
    </citation>
    <scope>NUCLEOTIDE SEQUENCE [LARGE SCALE GENOMIC DNA]</scope>
    <source>
        <strain evidence="2">cv. UFG-1</strain>
    </source>
</reference>
<gene>
    <name evidence="1" type="ORF">CDL12_17497</name>
</gene>
<dbReference type="PANTHER" id="PTHR48258:SF4">
    <property type="entry name" value="DUF4216 DOMAIN-CONTAINING PROTEIN"/>
    <property type="match status" value="1"/>
</dbReference>
<dbReference type="EMBL" id="NKXS01003385">
    <property type="protein sequence ID" value="PIN09919.1"/>
    <property type="molecule type" value="Genomic_DNA"/>
</dbReference>
<name>A0A2G9GXB1_9LAMI</name>
<evidence type="ECO:0000313" key="1">
    <source>
        <dbReference type="EMBL" id="PIN09919.1"/>
    </source>
</evidence>
<organism evidence="1 2">
    <name type="scientific">Handroanthus impetiginosus</name>
    <dbReference type="NCBI Taxonomy" id="429701"/>
    <lineage>
        <taxon>Eukaryota</taxon>
        <taxon>Viridiplantae</taxon>
        <taxon>Streptophyta</taxon>
        <taxon>Embryophyta</taxon>
        <taxon>Tracheophyta</taxon>
        <taxon>Spermatophyta</taxon>
        <taxon>Magnoliopsida</taxon>
        <taxon>eudicotyledons</taxon>
        <taxon>Gunneridae</taxon>
        <taxon>Pentapetalae</taxon>
        <taxon>asterids</taxon>
        <taxon>lamiids</taxon>
        <taxon>Lamiales</taxon>
        <taxon>Bignoniaceae</taxon>
        <taxon>Crescentiina</taxon>
        <taxon>Tabebuia alliance</taxon>
        <taxon>Handroanthus</taxon>
    </lineage>
</organism>
<dbReference type="Proteomes" id="UP000231279">
    <property type="component" value="Unassembled WGS sequence"/>
</dbReference>
<dbReference type="OrthoDB" id="912978at2759"/>
<dbReference type="STRING" id="429701.A0A2G9GXB1"/>
<protein>
    <submittedName>
        <fullName evidence="1">Uncharacterized protein</fullName>
    </submittedName>
</protein>
<keyword evidence="2" id="KW-1185">Reference proteome</keyword>
<dbReference type="PANTHER" id="PTHR48258">
    <property type="entry name" value="DUF4218 DOMAIN-CONTAINING PROTEIN-RELATED"/>
    <property type="match status" value="1"/>
</dbReference>
<proteinExistence type="predicted"/>
<comment type="caution">
    <text evidence="1">The sequence shown here is derived from an EMBL/GenBank/DDBJ whole genome shotgun (WGS) entry which is preliminary data.</text>
</comment>
<sequence length="106" mass="12339">MEEGAVDDIKIRYLSYGPLKSIKSYGGIMVNGYKFHSRNYGQYKATMNSGVCCSGSLYDDNKLDYYRVIKEILDGIRYDDQHKIIDVKHRSRLQTYEPFILVEQVL</sequence>
<evidence type="ECO:0000313" key="2">
    <source>
        <dbReference type="Proteomes" id="UP000231279"/>
    </source>
</evidence>
<dbReference type="AlphaFoldDB" id="A0A2G9GXB1"/>